<protein>
    <recommendedName>
        <fullName evidence="2">glutathione transferase</fullName>
        <ecNumber evidence="2">2.5.1.18</ecNumber>
    </recommendedName>
</protein>
<dbReference type="Pfam" id="PF13409">
    <property type="entry name" value="GST_N_2"/>
    <property type="match status" value="1"/>
</dbReference>
<dbReference type="InterPro" id="IPR004046">
    <property type="entry name" value="GST_C"/>
</dbReference>
<keyword evidence="8" id="KW-1185">Reference proteome</keyword>
<keyword evidence="3" id="KW-0808">Transferase</keyword>
<dbReference type="InterPro" id="IPR036282">
    <property type="entry name" value="Glutathione-S-Trfase_C_sf"/>
</dbReference>
<dbReference type="PANTHER" id="PTHR44051:SF9">
    <property type="entry name" value="GLUTATHIONE S-TRANSFERASE 1"/>
    <property type="match status" value="1"/>
</dbReference>
<dbReference type="PROSITE" id="PS50404">
    <property type="entry name" value="GST_NTER"/>
    <property type="match status" value="1"/>
</dbReference>
<dbReference type="InterPro" id="IPR040079">
    <property type="entry name" value="Glutathione_S-Trfase"/>
</dbReference>
<dbReference type="GO" id="GO:0004364">
    <property type="term" value="F:glutathione transferase activity"/>
    <property type="evidence" value="ECO:0007669"/>
    <property type="project" value="UniProtKB-EC"/>
</dbReference>
<reference evidence="7 8" key="1">
    <citation type="submission" date="2019-07" db="EMBL/GenBank/DDBJ databases">
        <title>Finished genome of Venturia effusa.</title>
        <authorList>
            <person name="Young C.A."/>
            <person name="Cox M.P."/>
            <person name="Ganley A.R.D."/>
            <person name="David W.J."/>
        </authorList>
    </citation>
    <scope>NUCLEOTIDE SEQUENCE [LARGE SCALE GENOMIC DNA]</scope>
    <source>
        <strain evidence="8">albino</strain>
    </source>
</reference>
<evidence type="ECO:0000259" key="6">
    <source>
        <dbReference type="PROSITE" id="PS50405"/>
    </source>
</evidence>
<evidence type="ECO:0000256" key="2">
    <source>
        <dbReference type="ARBA" id="ARBA00012452"/>
    </source>
</evidence>
<dbReference type="SUPFAM" id="SSF52833">
    <property type="entry name" value="Thioredoxin-like"/>
    <property type="match status" value="1"/>
</dbReference>
<dbReference type="InterPro" id="IPR010987">
    <property type="entry name" value="Glutathione-S-Trfase_C-like"/>
</dbReference>
<gene>
    <name evidence="7" type="ORF">FKW77_002944</name>
</gene>
<dbReference type="GO" id="GO:0004602">
    <property type="term" value="F:glutathione peroxidase activity"/>
    <property type="evidence" value="ECO:0007669"/>
    <property type="project" value="UniProtKB-ARBA"/>
</dbReference>
<dbReference type="OrthoDB" id="2098326at2759"/>
<feature type="domain" description="GST C-terminal" evidence="6">
    <location>
        <begin position="113"/>
        <end position="253"/>
    </location>
</feature>
<proteinExistence type="inferred from homology"/>
<sequence>MAEQTSATKPAAKITLHWLNKSRAHRVLWLLEELNVDYDLKVYKRGDDMLAPKELKDVHPLGKSPVITVQGPNGPPVIIAETGAIVEYLIDHFGTHMIPTRYPAGKEGEPGAETEEWMRYRYYMHYAEGSIMPFLVMTLVIGQLKGPTVPWIVRPISKAIASQVEAIFLTPNLSTHYKFLESQISSSPENGQFMCGPKLTGADIMLVFPLESARSGAGMTPAKYPKLDAYVTRLQERDAYKRAIAKVEKATGEKFNNTF</sequence>
<dbReference type="Gene3D" id="1.20.1050.10">
    <property type="match status" value="1"/>
</dbReference>
<evidence type="ECO:0000256" key="1">
    <source>
        <dbReference type="ARBA" id="ARBA00007409"/>
    </source>
</evidence>
<organism evidence="7 8">
    <name type="scientific">Venturia effusa</name>
    <dbReference type="NCBI Taxonomy" id="50376"/>
    <lineage>
        <taxon>Eukaryota</taxon>
        <taxon>Fungi</taxon>
        <taxon>Dikarya</taxon>
        <taxon>Ascomycota</taxon>
        <taxon>Pezizomycotina</taxon>
        <taxon>Dothideomycetes</taxon>
        <taxon>Pleosporomycetidae</taxon>
        <taxon>Venturiales</taxon>
        <taxon>Venturiaceae</taxon>
        <taxon>Venturia</taxon>
    </lineage>
</organism>
<dbReference type="InterPro" id="IPR036249">
    <property type="entry name" value="Thioredoxin-like_sf"/>
</dbReference>
<dbReference type="SUPFAM" id="SSF47616">
    <property type="entry name" value="GST C-terminal domain-like"/>
    <property type="match status" value="1"/>
</dbReference>
<dbReference type="PROSITE" id="PS50405">
    <property type="entry name" value="GST_CTER"/>
    <property type="match status" value="1"/>
</dbReference>
<dbReference type="Gene3D" id="3.40.30.10">
    <property type="entry name" value="Glutaredoxin"/>
    <property type="match status" value="1"/>
</dbReference>
<dbReference type="InterPro" id="IPR004045">
    <property type="entry name" value="Glutathione_S-Trfase_N"/>
</dbReference>
<dbReference type="STRING" id="50376.A0A517LPT1"/>
<evidence type="ECO:0000256" key="4">
    <source>
        <dbReference type="ARBA" id="ARBA00047960"/>
    </source>
</evidence>
<dbReference type="CDD" id="cd03189">
    <property type="entry name" value="GST_C_GTT1_like"/>
    <property type="match status" value="1"/>
</dbReference>
<dbReference type="PANTHER" id="PTHR44051">
    <property type="entry name" value="GLUTATHIONE S-TRANSFERASE-RELATED"/>
    <property type="match status" value="1"/>
</dbReference>
<evidence type="ECO:0000313" key="8">
    <source>
        <dbReference type="Proteomes" id="UP000316270"/>
    </source>
</evidence>
<dbReference type="FunFam" id="3.40.30.10:FF:000156">
    <property type="entry name" value="Glutathione S-transferase 1"/>
    <property type="match status" value="1"/>
</dbReference>
<evidence type="ECO:0000313" key="7">
    <source>
        <dbReference type="EMBL" id="QDS77655.1"/>
    </source>
</evidence>
<comment type="similarity">
    <text evidence="1">Belongs to the GST superfamily.</text>
</comment>
<feature type="domain" description="GST N-terminal" evidence="5">
    <location>
        <begin position="11"/>
        <end position="97"/>
    </location>
</feature>
<dbReference type="EMBL" id="CP042202">
    <property type="protein sequence ID" value="QDS77655.1"/>
    <property type="molecule type" value="Genomic_DNA"/>
</dbReference>
<dbReference type="SFLD" id="SFLDS00019">
    <property type="entry name" value="Glutathione_Transferase_(cytos"/>
    <property type="match status" value="1"/>
</dbReference>
<dbReference type="AlphaFoldDB" id="A0A517LPT1"/>
<name>A0A517LPT1_9PEZI</name>
<accession>A0A517LPT1</accession>
<dbReference type="EC" id="2.5.1.18" evidence="2"/>
<dbReference type="CDD" id="cd03046">
    <property type="entry name" value="GST_N_GTT1_like"/>
    <property type="match status" value="1"/>
</dbReference>
<evidence type="ECO:0000259" key="5">
    <source>
        <dbReference type="PROSITE" id="PS50404"/>
    </source>
</evidence>
<dbReference type="SFLD" id="SFLDG00358">
    <property type="entry name" value="Main_(cytGST)"/>
    <property type="match status" value="1"/>
</dbReference>
<dbReference type="Proteomes" id="UP000316270">
    <property type="component" value="Chromosome 18"/>
</dbReference>
<dbReference type="GO" id="GO:0005737">
    <property type="term" value="C:cytoplasm"/>
    <property type="evidence" value="ECO:0007669"/>
    <property type="project" value="UniProtKB-ARBA"/>
</dbReference>
<dbReference type="Pfam" id="PF14497">
    <property type="entry name" value="GST_C_3"/>
    <property type="match status" value="1"/>
</dbReference>
<evidence type="ECO:0000256" key="3">
    <source>
        <dbReference type="ARBA" id="ARBA00022679"/>
    </source>
</evidence>
<comment type="catalytic activity">
    <reaction evidence="4">
        <text>RX + glutathione = an S-substituted glutathione + a halide anion + H(+)</text>
        <dbReference type="Rhea" id="RHEA:16437"/>
        <dbReference type="ChEBI" id="CHEBI:15378"/>
        <dbReference type="ChEBI" id="CHEBI:16042"/>
        <dbReference type="ChEBI" id="CHEBI:17792"/>
        <dbReference type="ChEBI" id="CHEBI:57925"/>
        <dbReference type="ChEBI" id="CHEBI:90779"/>
        <dbReference type="EC" id="2.5.1.18"/>
    </reaction>
</comment>